<dbReference type="GO" id="GO:0000956">
    <property type="term" value="P:nuclear-transcribed mRNA catabolic process"/>
    <property type="evidence" value="ECO:0007669"/>
    <property type="project" value="UniProtKB-UniRule"/>
</dbReference>
<sequence>MLPLGLLNAAKGRSVLVELKDGESLTGHLEACDTWMNLTLKEVVSTSKDGETFFRLPEAYVRGNTIKFLRVEDSIMDDLKKIQAAEQAQRSTRGGAGHRGGHGDRGDRGRGMGRGGRGGRGRGRGA</sequence>
<keyword evidence="5 9" id="KW-0694">RNA-binding</keyword>
<evidence type="ECO:0000256" key="6">
    <source>
        <dbReference type="ARBA" id="ARBA00023187"/>
    </source>
</evidence>
<comment type="similarity">
    <text evidence="2 9">Belongs to the snRNP Sm proteins family.</text>
</comment>
<evidence type="ECO:0000256" key="5">
    <source>
        <dbReference type="ARBA" id="ARBA00022884"/>
    </source>
</evidence>
<proteinExistence type="inferred from homology"/>
<gene>
    <name evidence="9" type="primary">LSM4</name>
    <name evidence="12" type="ORF">EJ05DRAFT_448600</name>
</gene>
<feature type="compositionally biased region" description="Basic and acidic residues" evidence="10">
    <location>
        <begin position="101"/>
        <end position="110"/>
    </location>
</feature>
<dbReference type="AlphaFoldDB" id="A0A6A6WHG6"/>
<dbReference type="GO" id="GO:0097525">
    <property type="term" value="C:spliceosomal snRNP complex"/>
    <property type="evidence" value="ECO:0007669"/>
    <property type="project" value="UniProtKB-ARBA"/>
</dbReference>
<comment type="function">
    <text evidence="9">Binds specifically to the 3'-terminal U-tract of U6 snRNA.</text>
</comment>
<dbReference type="InterPro" id="IPR001163">
    <property type="entry name" value="Sm_dom_euk/arc"/>
</dbReference>
<dbReference type="Proteomes" id="UP000799437">
    <property type="component" value="Unassembled WGS sequence"/>
</dbReference>
<feature type="region of interest" description="Disordered" evidence="10">
    <location>
        <begin position="82"/>
        <end position="126"/>
    </location>
</feature>
<dbReference type="GO" id="GO:0000398">
    <property type="term" value="P:mRNA splicing, via spliceosome"/>
    <property type="evidence" value="ECO:0007669"/>
    <property type="project" value="InterPro"/>
</dbReference>
<dbReference type="OrthoDB" id="747253at2759"/>
<dbReference type="EMBL" id="ML996566">
    <property type="protein sequence ID" value="KAF2762238.1"/>
    <property type="molecule type" value="Genomic_DNA"/>
</dbReference>
<dbReference type="PROSITE" id="PS52002">
    <property type="entry name" value="SM"/>
    <property type="match status" value="1"/>
</dbReference>
<dbReference type="GO" id="GO:0003723">
    <property type="term" value="F:RNA binding"/>
    <property type="evidence" value="ECO:0007669"/>
    <property type="project" value="UniProtKB-KW"/>
</dbReference>
<keyword evidence="6 9" id="KW-0508">mRNA splicing</keyword>
<evidence type="ECO:0000256" key="9">
    <source>
        <dbReference type="RuleBase" id="RU365049"/>
    </source>
</evidence>
<accession>A0A6A6WHG6</accession>
<dbReference type="InterPro" id="IPR027141">
    <property type="entry name" value="LSm4/Sm_D1/D3"/>
</dbReference>
<evidence type="ECO:0000256" key="7">
    <source>
        <dbReference type="ARBA" id="ARBA00023242"/>
    </source>
</evidence>
<dbReference type="Gene3D" id="2.30.30.100">
    <property type="match status" value="1"/>
</dbReference>
<dbReference type="CDD" id="cd01723">
    <property type="entry name" value="LSm4"/>
    <property type="match status" value="1"/>
</dbReference>
<comment type="subunit">
    <text evidence="9">LSm subunits form a heteromer with a doughnut shape.</text>
</comment>
<protein>
    <recommendedName>
        <fullName evidence="9">LSM complex subunit LSM4</fullName>
    </recommendedName>
</protein>
<evidence type="ECO:0000259" key="11">
    <source>
        <dbReference type="PROSITE" id="PS52002"/>
    </source>
</evidence>
<evidence type="ECO:0000256" key="3">
    <source>
        <dbReference type="ARBA" id="ARBA00022664"/>
    </source>
</evidence>
<dbReference type="InterPro" id="IPR010920">
    <property type="entry name" value="LSM_dom_sf"/>
</dbReference>
<dbReference type="SUPFAM" id="SSF50182">
    <property type="entry name" value="Sm-like ribonucleoproteins"/>
    <property type="match status" value="1"/>
</dbReference>
<evidence type="ECO:0000256" key="8">
    <source>
        <dbReference type="ARBA" id="ARBA00023274"/>
    </source>
</evidence>
<evidence type="ECO:0000313" key="12">
    <source>
        <dbReference type="EMBL" id="KAF2762238.1"/>
    </source>
</evidence>
<evidence type="ECO:0000256" key="2">
    <source>
        <dbReference type="ARBA" id="ARBA00006850"/>
    </source>
</evidence>
<keyword evidence="4 9" id="KW-0747">Spliceosome</keyword>
<evidence type="ECO:0000256" key="1">
    <source>
        <dbReference type="ARBA" id="ARBA00004123"/>
    </source>
</evidence>
<reference evidence="12" key="1">
    <citation type="journal article" date="2020" name="Stud. Mycol.">
        <title>101 Dothideomycetes genomes: a test case for predicting lifestyles and emergence of pathogens.</title>
        <authorList>
            <person name="Haridas S."/>
            <person name="Albert R."/>
            <person name="Binder M."/>
            <person name="Bloem J."/>
            <person name="Labutti K."/>
            <person name="Salamov A."/>
            <person name="Andreopoulos B."/>
            <person name="Baker S."/>
            <person name="Barry K."/>
            <person name="Bills G."/>
            <person name="Bluhm B."/>
            <person name="Cannon C."/>
            <person name="Castanera R."/>
            <person name="Culley D."/>
            <person name="Daum C."/>
            <person name="Ezra D."/>
            <person name="Gonzalez J."/>
            <person name="Henrissat B."/>
            <person name="Kuo A."/>
            <person name="Liang C."/>
            <person name="Lipzen A."/>
            <person name="Lutzoni F."/>
            <person name="Magnuson J."/>
            <person name="Mondo S."/>
            <person name="Nolan M."/>
            <person name="Ohm R."/>
            <person name="Pangilinan J."/>
            <person name="Park H.-J."/>
            <person name="Ramirez L."/>
            <person name="Alfaro M."/>
            <person name="Sun H."/>
            <person name="Tritt A."/>
            <person name="Yoshinaga Y."/>
            <person name="Zwiers L.-H."/>
            <person name="Turgeon B."/>
            <person name="Goodwin S."/>
            <person name="Spatafora J."/>
            <person name="Crous P."/>
            <person name="Grigoriev I."/>
        </authorList>
    </citation>
    <scope>NUCLEOTIDE SEQUENCE</scope>
    <source>
        <strain evidence="12">CBS 121739</strain>
    </source>
</reference>
<keyword evidence="13" id="KW-1185">Reference proteome</keyword>
<organism evidence="12 13">
    <name type="scientific">Pseudovirgaria hyperparasitica</name>
    <dbReference type="NCBI Taxonomy" id="470096"/>
    <lineage>
        <taxon>Eukaryota</taxon>
        <taxon>Fungi</taxon>
        <taxon>Dikarya</taxon>
        <taxon>Ascomycota</taxon>
        <taxon>Pezizomycotina</taxon>
        <taxon>Dothideomycetes</taxon>
        <taxon>Dothideomycetes incertae sedis</taxon>
        <taxon>Acrospermales</taxon>
        <taxon>Acrospermaceae</taxon>
        <taxon>Pseudovirgaria</taxon>
    </lineage>
</organism>
<keyword evidence="7 9" id="KW-0539">Nucleus</keyword>
<dbReference type="GO" id="GO:0005681">
    <property type="term" value="C:spliceosomal complex"/>
    <property type="evidence" value="ECO:0007669"/>
    <property type="project" value="UniProtKB-UniRule"/>
</dbReference>
<dbReference type="InterPro" id="IPR034101">
    <property type="entry name" value="Lsm4"/>
</dbReference>
<dbReference type="PANTHER" id="PTHR23338">
    <property type="entry name" value="SMALL NUCLEAR RIBONUCLEOPROTEIN SM"/>
    <property type="match status" value="1"/>
</dbReference>
<name>A0A6A6WHG6_9PEZI</name>
<comment type="subcellular location">
    <subcellularLocation>
        <location evidence="1 9">Nucleus</location>
    </subcellularLocation>
</comment>
<evidence type="ECO:0000256" key="4">
    <source>
        <dbReference type="ARBA" id="ARBA00022728"/>
    </source>
</evidence>
<feature type="compositionally biased region" description="Basic residues" evidence="10">
    <location>
        <begin position="117"/>
        <end position="126"/>
    </location>
</feature>
<dbReference type="SMART" id="SM00651">
    <property type="entry name" value="Sm"/>
    <property type="match status" value="1"/>
</dbReference>
<dbReference type="Pfam" id="PF01423">
    <property type="entry name" value="LSM"/>
    <property type="match status" value="1"/>
</dbReference>
<keyword evidence="3 9" id="KW-0507">mRNA processing</keyword>
<feature type="domain" description="Sm" evidence="11">
    <location>
        <begin position="2"/>
        <end position="75"/>
    </location>
</feature>
<dbReference type="InterPro" id="IPR047575">
    <property type="entry name" value="Sm"/>
</dbReference>
<evidence type="ECO:0000313" key="13">
    <source>
        <dbReference type="Proteomes" id="UP000799437"/>
    </source>
</evidence>
<keyword evidence="8 9" id="KW-0687">Ribonucleoprotein</keyword>
<evidence type="ECO:0000256" key="10">
    <source>
        <dbReference type="SAM" id="MobiDB-lite"/>
    </source>
</evidence>